<dbReference type="EMBL" id="JBBWWR010000014">
    <property type="protein sequence ID" value="KAK8953102.1"/>
    <property type="molecule type" value="Genomic_DNA"/>
</dbReference>
<dbReference type="Proteomes" id="UP001412067">
    <property type="component" value="Unassembled WGS sequence"/>
</dbReference>
<evidence type="ECO:0008006" key="3">
    <source>
        <dbReference type="Google" id="ProtNLM"/>
    </source>
</evidence>
<gene>
    <name evidence="1" type="ORF">KSP40_PGU001970</name>
</gene>
<protein>
    <recommendedName>
        <fullName evidence="3">RNase H type-1 domain-containing protein</fullName>
    </recommendedName>
</protein>
<organism evidence="1 2">
    <name type="scientific">Platanthera guangdongensis</name>
    <dbReference type="NCBI Taxonomy" id="2320717"/>
    <lineage>
        <taxon>Eukaryota</taxon>
        <taxon>Viridiplantae</taxon>
        <taxon>Streptophyta</taxon>
        <taxon>Embryophyta</taxon>
        <taxon>Tracheophyta</taxon>
        <taxon>Spermatophyta</taxon>
        <taxon>Magnoliopsida</taxon>
        <taxon>Liliopsida</taxon>
        <taxon>Asparagales</taxon>
        <taxon>Orchidaceae</taxon>
        <taxon>Orchidoideae</taxon>
        <taxon>Orchideae</taxon>
        <taxon>Orchidinae</taxon>
        <taxon>Platanthera</taxon>
    </lineage>
</organism>
<sequence>MVGLSGWSSQWRNMVGQRHWRRCISCVIPCTSVGVLESQSAFAGIRYPFGGGCFRDGDHDMAVSAFLLVPPPPGWLKINVDGSLLPSRLAGLCAVIRTEVGRVVTAASFSWVHWDPGQVELEVVRAIRRLVQPELLDV</sequence>
<evidence type="ECO:0000313" key="1">
    <source>
        <dbReference type="EMBL" id="KAK8953102.1"/>
    </source>
</evidence>
<comment type="caution">
    <text evidence="1">The sequence shown here is derived from an EMBL/GenBank/DDBJ whole genome shotgun (WGS) entry which is preliminary data.</text>
</comment>
<name>A0ABR2LXL0_9ASPA</name>
<reference evidence="1 2" key="1">
    <citation type="journal article" date="2022" name="Nat. Plants">
        <title>Genomes of leafy and leafless Platanthera orchids illuminate the evolution of mycoheterotrophy.</title>
        <authorList>
            <person name="Li M.H."/>
            <person name="Liu K.W."/>
            <person name="Li Z."/>
            <person name="Lu H.C."/>
            <person name="Ye Q.L."/>
            <person name="Zhang D."/>
            <person name="Wang J.Y."/>
            <person name="Li Y.F."/>
            <person name="Zhong Z.M."/>
            <person name="Liu X."/>
            <person name="Yu X."/>
            <person name="Liu D.K."/>
            <person name="Tu X.D."/>
            <person name="Liu B."/>
            <person name="Hao Y."/>
            <person name="Liao X.Y."/>
            <person name="Jiang Y.T."/>
            <person name="Sun W.H."/>
            <person name="Chen J."/>
            <person name="Chen Y.Q."/>
            <person name="Ai Y."/>
            <person name="Zhai J.W."/>
            <person name="Wu S.S."/>
            <person name="Zhou Z."/>
            <person name="Hsiao Y.Y."/>
            <person name="Wu W.L."/>
            <person name="Chen Y.Y."/>
            <person name="Lin Y.F."/>
            <person name="Hsu J.L."/>
            <person name="Li C.Y."/>
            <person name="Wang Z.W."/>
            <person name="Zhao X."/>
            <person name="Zhong W.Y."/>
            <person name="Ma X.K."/>
            <person name="Ma L."/>
            <person name="Huang J."/>
            <person name="Chen G.Z."/>
            <person name="Huang M.Z."/>
            <person name="Huang L."/>
            <person name="Peng D.H."/>
            <person name="Luo Y.B."/>
            <person name="Zou S.Q."/>
            <person name="Chen S.P."/>
            <person name="Lan S."/>
            <person name="Tsai W.C."/>
            <person name="Van de Peer Y."/>
            <person name="Liu Z.J."/>
        </authorList>
    </citation>
    <scope>NUCLEOTIDE SEQUENCE [LARGE SCALE GENOMIC DNA]</scope>
    <source>
        <strain evidence="1">Lor288</strain>
    </source>
</reference>
<evidence type="ECO:0000313" key="2">
    <source>
        <dbReference type="Proteomes" id="UP001412067"/>
    </source>
</evidence>
<proteinExistence type="predicted"/>
<keyword evidence="2" id="KW-1185">Reference proteome</keyword>
<accession>A0ABR2LXL0</accession>